<sequence>MDLVRKFAIAVVMIVPGFVFGGLVWSLLHSWWAVLVAEAAVIAVYIMIISGKLSGTNTKIVSDPA</sequence>
<protein>
    <submittedName>
        <fullName evidence="2">Uncharacterized protein</fullName>
    </submittedName>
</protein>
<accession>A0A445N0M0</accession>
<dbReference type="EMBL" id="OJIN01000194">
    <property type="protein sequence ID" value="SPD75267.1"/>
    <property type="molecule type" value="Genomic_DNA"/>
</dbReference>
<name>A0A445N0M0_9BACT</name>
<evidence type="ECO:0000313" key="2">
    <source>
        <dbReference type="EMBL" id="SPD75267.1"/>
    </source>
</evidence>
<gene>
    <name evidence="2" type="ORF">PITCH_A510002</name>
</gene>
<feature type="transmembrane region" description="Helical" evidence="1">
    <location>
        <begin position="31"/>
        <end position="49"/>
    </location>
</feature>
<proteinExistence type="predicted"/>
<evidence type="ECO:0000256" key="1">
    <source>
        <dbReference type="SAM" id="Phobius"/>
    </source>
</evidence>
<organism evidence="2">
    <name type="scientific">uncultured Desulfobacterium sp</name>
    <dbReference type="NCBI Taxonomy" id="201089"/>
    <lineage>
        <taxon>Bacteria</taxon>
        <taxon>Pseudomonadati</taxon>
        <taxon>Thermodesulfobacteriota</taxon>
        <taxon>Desulfobacteria</taxon>
        <taxon>Desulfobacterales</taxon>
        <taxon>Desulfobacteriaceae</taxon>
        <taxon>Desulfobacterium</taxon>
        <taxon>environmental samples</taxon>
    </lineage>
</organism>
<reference evidence="2" key="1">
    <citation type="submission" date="2018-01" db="EMBL/GenBank/DDBJ databases">
        <authorList>
            <person name="Regsiter A."/>
            <person name="William W."/>
        </authorList>
    </citation>
    <scope>NUCLEOTIDE SEQUENCE</scope>
    <source>
        <strain evidence="2">TRIP AH-1</strain>
    </source>
</reference>
<keyword evidence="1" id="KW-0472">Membrane</keyword>
<feature type="transmembrane region" description="Helical" evidence="1">
    <location>
        <begin position="7"/>
        <end position="25"/>
    </location>
</feature>
<dbReference type="AlphaFoldDB" id="A0A445N0M0"/>
<keyword evidence="1" id="KW-0812">Transmembrane</keyword>
<keyword evidence="1" id="KW-1133">Transmembrane helix</keyword>